<dbReference type="GO" id="GO:0003677">
    <property type="term" value="F:DNA binding"/>
    <property type="evidence" value="ECO:0007669"/>
    <property type="project" value="InterPro"/>
</dbReference>
<keyword evidence="3" id="KW-0347">Helicase</keyword>
<evidence type="ECO:0000313" key="4">
    <source>
        <dbReference type="Proteomes" id="UP000005104"/>
    </source>
</evidence>
<name>H5Y414_9FIRM</name>
<keyword evidence="3" id="KW-0067">ATP-binding</keyword>
<dbReference type="OrthoDB" id="9802848at2"/>
<dbReference type="Gene3D" id="3.40.50.300">
    <property type="entry name" value="P-loop containing nucleotide triphosphate hydrolases"/>
    <property type="match status" value="2"/>
</dbReference>
<dbReference type="InterPro" id="IPR001650">
    <property type="entry name" value="Helicase_C-like"/>
</dbReference>
<evidence type="ECO:0000259" key="1">
    <source>
        <dbReference type="PROSITE" id="PS51192"/>
    </source>
</evidence>
<dbReference type="CDD" id="cd09203">
    <property type="entry name" value="PLDc_N_DEXD_b1"/>
    <property type="match status" value="1"/>
</dbReference>
<dbReference type="Pfam" id="PF04851">
    <property type="entry name" value="ResIII"/>
    <property type="match status" value="1"/>
</dbReference>
<dbReference type="SMART" id="SM00490">
    <property type="entry name" value="HELICc"/>
    <property type="match status" value="1"/>
</dbReference>
<dbReference type="SUPFAM" id="SSF56024">
    <property type="entry name" value="Phospholipase D/nuclease"/>
    <property type="match status" value="1"/>
</dbReference>
<feature type="domain" description="Helicase C-terminal" evidence="2">
    <location>
        <begin position="572"/>
        <end position="725"/>
    </location>
</feature>
<keyword evidence="3" id="KW-0547">Nucleotide-binding</keyword>
<dbReference type="SUPFAM" id="SSF52540">
    <property type="entry name" value="P-loop containing nucleoside triphosphate hydrolases"/>
    <property type="match status" value="1"/>
</dbReference>
<dbReference type="InterPro" id="IPR006935">
    <property type="entry name" value="Helicase/UvrB_N"/>
</dbReference>
<reference evidence="3 4" key="1">
    <citation type="submission" date="2011-11" db="EMBL/GenBank/DDBJ databases">
        <title>The Noncontiguous Finished genome of Desulfosporosinus youngiae DSM 17734.</title>
        <authorList>
            <consortium name="US DOE Joint Genome Institute (JGI-PGF)"/>
            <person name="Lucas S."/>
            <person name="Han J."/>
            <person name="Lapidus A."/>
            <person name="Cheng J.-F."/>
            <person name="Goodwin L."/>
            <person name="Pitluck S."/>
            <person name="Peters L."/>
            <person name="Ovchinnikova G."/>
            <person name="Lu M."/>
            <person name="Land M.L."/>
            <person name="Hauser L."/>
            <person name="Pester M."/>
            <person name="Spring S."/>
            <person name="Ollivier B."/>
            <person name="Rattei T."/>
            <person name="Klenk H.-P."/>
            <person name="Wagner M."/>
            <person name="Loy A."/>
            <person name="Woyke T.J."/>
        </authorList>
    </citation>
    <scope>NUCLEOTIDE SEQUENCE [LARGE SCALE GENOMIC DNA]</scope>
    <source>
        <strain evidence="3 4">DSM 17734</strain>
    </source>
</reference>
<organism evidence="3 4">
    <name type="scientific">Desulfosporosinus youngiae DSM 17734</name>
    <dbReference type="NCBI Taxonomy" id="768710"/>
    <lineage>
        <taxon>Bacteria</taxon>
        <taxon>Bacillati</taxon>
        <taxon>Bacillota</taxon>
        <taxon>Clostridia</taxon>
        <taxon>Eubacteriales</taxon>
        <taxon>Desulfitobacteriaceae</taxon>
        <taxon>Desulfosporosinus</taxon>
    </lineage>
</organism>
<dbReference type="AlphaFoldDB" id="H5Y414"/>
<dbReference type="PANTHER" id="PTHR47962:SF7">
    <property type="entry name" value="MITOCHONDRIAL ATP-DEPENDENT HELICASE IRC3-RELATED"/>
    <property type="match status" value="1"/>
</dbReference>
<dbReference type="RefSeq" id="WP_007783293.1">
    <property type="nucleotide sequence ID" value="NZ_CM001441.1"/>
</dbReference>
<dbReference type="PROSITE" id="PS51192">
    <property type="entry name" value="HELICASE_ATP_BIND_1"/>
    <property type="match status" value="1"/>
</dbReference>
<dbReference type="PROSITE" id="PS51194">
    <property type="entry name" value="HELICASE_CTER"/>
    <property type="match status" value="1"/>
</dbReference>
<dbReference type="eggNOG" id="COG3886">
    <property type="taxonomic scope" value="Bacteria"/>
</dbReference>
<evidence type="ECO:0000259" key="2">
    <source>
        <dbReference type="PROSITE" id="PS51194"/>
    </source>
</evidence>
<dbReference type="CDD" id="cd18032">
    <property type="entry name" value="DEXHc_RE_I_III_res"/>
    <property type="match status" value="1"/>
</dbReference>
<dbReference type="HOGENOM" id="CLU_005588_1_1_9"/>
<accession>H5Y414</accession>
<dbReference type="GO" id="GO:0005524">
    <property type="term" value="F:ATP binding"/>
    <property type="evidence" value="ECO:0007669"/>
    <property type="project" value="InterPro"/>
</dbReference>
<dbReference type="eggNOG" id="COG1061">
    <property type="taxonomic scope" value="Bacteria"/>
</dbReference>
<dbReference type="InterPro" id="IPR025202">
    <property type="entry name" value="PLD-like_dom"/>
</dbReference>
<dbReference type="InterPro" id="IPR027417">
    <property type="entry name" value="P-loop_NTPase"/>
</dbReference>
<dbReference type="REBASE" id="56438">
    <property type="entry name" value="Dyo17734ORF2479P"/>
</dbReference>
<dbReference type="PANTHER" id="PTHR47962">
    <property type="entry name" value="ATP-DEPENDENT HELICASE LHR-RELATED-RELATED"/>
    <property type="match status" value="1"/>
</dbReference>
<dbReference type="EMBL" id="CM001441">
    <property type="protein sequence ID" value="EHQ89552.1"/>
    <property type="molecule type" value="Genomic_DNA"/>
</dbReference>
<evidence type="ECO:0000313" key="3">
    <source>
        <dbReference type="EMBL" id="EHQ89552.1"/>
    </source>
</evidence>
<sequence>MSEIIYGLYEQIINGIINENLDKVDRQLIFKDTQPLDSAESSKILAEYLTKIMREILDYIEDRDSVVIDRVNFCNGILQYIAECIQKGSFSFKKDQETLKRVESFLINQDAQLLLALVDKNANKPKALPTSEKIVRPETSIAENSLFTGAVHEPSMISELKKEILSSDRIDFLVSFIKWSGLRLIINELTQFTMGGGRLRVITTSYLGATDFKAVEQLSKLTNTEIHISYDTERTRLHAKTYVFWRDTGFSTVYIGSSNISESAMTSGLEWNIKLSQYDSGDILEKIRATFEGYWNNLEFTPFIPTLDSERLRKALKSERRNSQDEANALGFHFDLKPYYYQQEILDRLKAEREVHHSFKNLVVAATGTGKTVIAAFDYRDFCRTNHTRPNKLLFVAHRKEILSQSLACFRGILKDLNFGSMMVGGLKPDSFDHLFVSIQSFNSKDLTEVTSPDFYDYIVIDEFHHAAAPSYQELLEYYQPKVLLGLTATPERADGRSIYTYFLGRVAAEIRLWEAIERKLLSPFHYFGVTDNVDLSRVHWVAGNYDERELENLYVFEKAIAEKRVSYIISALEKYCLEPGEIIGIAFCLNKRHAEFMAQVFNKAGIASEFLVAESESAVRDSVKRRLVTKEITFVFVVDIYNEGIDIPEVNTVLFLRPTESLTVFLQQLGRGLRLCEGKEALTVLDFVGQAHQKYSFEDRFKALLSRSRKTIEQEIKTGFANVPRGCSIQLEKQAQDYILENIRNAVNTKRNIISKLYDLIETKQELKVREFFEGYHVTPQDVYSKKATVVGLAAQAGLLTGYEADAERERLLASALGRLSFVNSRRWIGFMQKILPLILLSKGSLLHSLTTVERTMLTMVHYTLWGKGLGNLDKRFASIEEAIYWAINDQRLYQELMDLLDYQFGKIDFVDKPLIGFEDEYPLDLYCAYTFDQILVALGKHTEQKRSSFREGVLYLAEKKLDVFFVTLNKSEKDYSPSTMYQDYSINEELFHWQSQSRTTVESLTGQRYLSQAASEGKVLFFVREYKQEGAFTTPYTCLGFADFQSHYGSAPISIVWKMKEPLPGFVMKKTVKV</sequence>
<dbReference type="InterPro" id="IPR052511">
    <property type="entry name" value="ATP-dep_Helicase"/>
</dbReference>
<keyword evidence="3" id="KW-0378">Hydrolase</keyword>
<protein>
    <submittedName>
        <fullName evidence="3">DNA/RNA helicase, superfamily II</fullName>
    </submittedName>
</protein>
<dbReference type="InterPro" id="IPR021835">
    <property type="entry name" value="DUF3427"/>
</dbReference>
<dbReference type="GO" id="GO:0016887">
    <property type="term" value="F:ATP hydrolysis activity"/>
    <property type="evidence" value="ECO:0007669"/>
    <property type="project" value="TreeGrafter"/>
</dbReference>
<dbReference type="STRING" id="768710.DesyoDRAFT_2479"/>
<gene>
    <name evidence="3" type="ORF">DesyoDRAFT_2479</name>
</gene>
<keyword evidence="4" id="KW-1185">Reference proteome</keyword>
<proteinExistence type="predicted"/>
<dbReference type="GO" id="GO:0004386">
    <property type="term" value="F:helicase activity"/>
    <property type="evidence" value="ECO:0007669"/>
    <property type="project" value="UniProtKB-KW"/>
</dbReference>
<dbReference type="Gene3D" id="3.30.870.10">
    <property type="entry name" value="Endonuclease Chain A"/>
    <property type="match status" value="1"/>
</dbReference>
<dbReference type="InterPro" id="IPR014001">
    <property type="entry name" value="Helicase_ATP-bd"/>
</dbReference>
<dbReference type="SMART" id="SM00487">
    <property type="entry name" value="DEXDc"/>
    <property type="match status" value="1"/>
</dbReference>
<dbReference type="Proteomes" id="UP000005104">
    <property type="component" value="Chromosome"/>
</dbReference>
<feature type="domain" description="Helicase ATP-binding" evidence="1">
    <location>
        <begin position="352"/>
        <end position="509"/>
    </location>
</feature>
<dbReference type="CDD" id="cd18799">
    <property type="entry name" value="SF2_C_EcoAI-like"/>
    <property type="match status" value="1"/>
</dbReference>
<dbReference type="Pfam" id="PF13091">
    <property type="entry name" value="PLDc_2"/>
    <property type="match status" value="1"/>
</dbReference>
<dbReference type="Pfam" id="PF11907">
    <property type="entry name" value="DUF3427"/>
    <property type="match status" value="1"/>
</dbReference>
<dbReference type="Pfam" id="PF00271">
    <property type="entry name" value="Helicase_C"/>
    <property type="match status" value="1"/>
</dbReference>